<protein>
    <recommendedName>
        <fullName evidence="7">5'-nucleotidase domain-containing protein 1</fullName>
    </recommendedName>
</protein>
<dbReference type="PANTHER" id="PTHR12103">
    <property type="entry name" value="5'-NUCLEOTIDASE DOMAIN-CONTAINING"/>
    <property type="match status" value="1"/>
</dbReference>
<dbReference type="GO" id="GO:0046872">
    <property type="term" value="F:metal ion binding"/>
    <property type="evidence" value="ECO:0007669"/>
    <property type="project" value="UniProtKB-KW"/>
</dbReference>
<dbReference type="Gene3D" id="3.40.50.1000">
    <property type="entry name" value="HAD superfamily/HAD-like"/>
    <property type="match status" value="1"/>
</dbReference>
<comment type="caution">
    <text evidence="5">The sequence shown here is derived from an EMBL/GenBank/DDBJ whole genome shotgun (WGS) entry which is preliminary data.</text>
</comment>
<dbReference type="InterPro" id="IPR008380">
    <property type="entry name" value="HAD-SF_hydro_IG_5-nucl"/>
</dbReference>
<gene>
    <name evidence="5" type="ORF">O3M35_000657</name>
</gene>
<dbReference type="PANTHER" id="PTHR12103:SF38">
    <property type="entry name" value="5'-NUCLEOTIDASE DOMAIN-CONTAINING PROTEIN 1"/>
    <property type="match status" value="1"/>
</dbReference>
<evidence type="ECO:0000256" key="2">
    <source>
        <dbReference type="ARBA" id="ARBA00022723"/>
    </source>
</evidence>
<evidence type="ECO:0000256" key="3">
    <source>
        <dbReference type="ARBA" id="ARBA00022801"/>
    </source>
</evidence>
<dbReference type="InterPro" id="IPR023214">
    <property type="entry name" value="HAD_sf"/>
</dbReference>
<keyword evidence="4" id="KW-0460">Magnesium</keyword>
<dbReference type="EMBL" id="JAPXFL010000001">
    <property type="protein sequence ID" value="KAK9512182.1"/>
    <property type="molecule type" value="Genomic_DNA"/>
</dbReference>
<accession>A0AAW1DNI8</accession>
<name>A0AAW1DNI8_9HEMI</name>
<keyword evidence="2" id="KW-0479">Metal-binding</keyword>
<evidence type="ECO:0000313" key="5">
    <source>
        <dbReference type="EMBL" id="KAK9512182.1"/>
    </source>
</evidence>
<evidence type="ECO:0000256" key="4">
    <source>
        <dbReference type="ARBA" id="ARBA00022842"/>
    </source>
</evidence>
<dbReference type="AlphaFoldDB" id="A0AAW1DNI8"/>
<reference evidence="5 6" key="1">
    <citation type="submission" date="2022-12" db="EMBL/GenBank/DDBJ databases">
        <title>Chromosome-level genome assembly of true bugs.</title>
        <authorList>
            <person name="Ma L."/>
            <person name="Li H."/>
        </authorList>
    </citation>
    <scope>NUCLEOTIDE SEQUENCE [LARGE SCALE GENOMIC DNA]</scope>
    <source>
        <strain evidence="5">Lab_2022b</strain>
    </source>
</reference>
<organism evidence="5 6">
    <name type="scientific">Rhynocoris fuscipes</name>
    <dbReference type="NCBI Taxonomy" id="488301"/>
    <lineage>
        <taxon>Eukaryota</taxon>
        <taxon>Metazoa</taxon>
        <taxon>Ecdysozoa</taxon>
        <taxon>Arthropoda</taxon>
        <taxon>Hexapoda</taxon>
        <taxon>Insecta</taxon>
        <taxon>Pterygota</taxon>
        <taxon>Neoptera</taxon>
        <taxon>Paraneoptera</taxon>
        <taxon>Hemiptera</taxon>
        <taxon>Heteroptera</taxon>
        <taxon>Panheteroptera</taxon>
        <taxon>Cimicomorpha</taxon>
        <taxon>Reduviidae</taxon>
        <taxon>Harpactorinae</taxon>
        <taxon>Harpactorini</taxon>
        <taxon>Rhynocoris</taxon>
    </lineage>
</organism>
<comment type="similarity">
    <text evidence="1">Belongs to the 5'(3')-deoxyribonucleotidase family.</text>
</comment>
<evidence type="ECO:0008006" key="7">
    <source>
        <dbReference type="Google" id="ProtNLM"/>
    </source>
</evidence>
<proteinExistence type="inferred from homology"/>
<dbReference type="Proteomes" id="UP001461498">
    <property type="component" value="Unassembled WGS sequence"/>
</dbReference>
<evidence type="ECO:0000313" key="6">
    <source>
        <dbReference type="Proteomes" id="UP001461498"/>
    </source>
</evidence>
<keyword evidence="3" id="KW-0378">Hydrolase</keyword>
<dbReference type="GO" id="GO:0008253">
    <property type="term" value="F:5'-nucleotidase activity"/>
    <property type="evidence" value="ECO:0007669"/>
    <property type="project" value="TreeGrafter"/>
</dbReference>
<evidence type="ECO:0000256" key="1">
    <source>
        <dbReference type="ARBA" id="ARBA00009589"/>
    </source>
</evidence>
<sequence>MFKLTVYDAVGFDFDNTLMLYNLTNLYQFHYTYLTKFLVEKKGYADLPTTMDSNDVDFFRRGLFLDFAGGNVLDISADGTILSASHGTKKLEKEEISKIYGKNMRWSPTDLFIKDKLALWEGPAAEQTRTFLDYSDTTATLVFAKMIDSLDVNDEKDYSKVWPHLLEAIIDMYKDDSDLNKGLLSNMPHFVHKTETNIINFLNKLKETTKLFLLTGSASNLVKPLASYSLGADWEKFFDTIIYCAKKPGFFIRNNSFLNESGNKIKLPTSKGSYQQGNWSELYEIIGKELDRLPKCVYLGDSTIQDVYAPSIANKPIDSVSVIEEALTDGIFPGEHPHGNYVKSEFWGPYFGKNNLTVMGDIITKHSKLCIPSLCYLADKPLNFEYVPFWIRSE</sequence>
<dbReference type="Pfam" id="PF05761">
    <property type="entry name" value="5_nucleotid"/>
    <property type="match status" value="1"/>
</dbReference>
<dbReference type="InterPro" id="IPR036412">
    <property type="entry name" value="HAD-like_sf"/>
</dbReference>
<keyword evidence="6" id="KW-1185">Reference proteome</keyword>
<dbReference type="SUPFAM" id="SSF56784">
    <property type="entry name" value="HAD-like"/>
    <property type="match status" value="1"/>
</dbReference>